<dbReference type="Gene3D" id="3.40.390.30">
    <property type="entry name" value="Metalloproteases ('zincins'), catalytic domain"/>
    <property type="match status" value="1"/>
</dbReference>
<comment type="function">
    <text evidence="9">Single strand-specific metallo-endoribonuclease involved in late-stage 70S ribosome quality control and in maturation of the 3' terminus of the 16S rRNA.</text>
</comment>
<dbReference type="PROSITE" id="PS01306">
    <property type="entry name" value="UPF0054"/>
    <property type="match status" value="1"/>
</dbReference>
<evidence type="ECO:0000256" key="1">
    <source>
        <dbReference type="ARBA" id="ARBA00010875"/>
    </source>
</evidence>
<dbReference type="SUPFAM" id="SSF55486">
    <property type="entry name" value="Metalloproteases ('zincins'), catalytic domain"/>
    <property type="match status" value="1"/>
</dbReference>
<feature type="binding site" evidence="9">
    <location>
        <position position="121"/>
    </location>
    <ligand>
        <name>Zn(2+)</name>
        <dbReference type="ChEBI" id="CHEBI:29105"/>
        <note>catalytic</note>
    </ligand>
</feature>
<evidence type="ECO:0000313" key="11">
    <source>
        <dbReference type="Proteomes" id="UP000186795"/>
    </source>
</evidence>
<evidence type="ECO:0000256" key="8">
    <source>
        <dbReference type="ARBA" id="ARBA00022833"/>
    </source>
</evidence>
<dbReference type="OrthoDB" id="9807740at2"/>
<dbReference type="NCBIfam" id="TIGR00043">
    <property type="entry name" value="rRNA maturation RNase YbeY"/>
    <property type="match status" value="1"/>
</dbReference>
<keyword evidence="8 9" id="KW-0862">Zinc</keyword>
<evidence type="ECO:0000256" key="4">
    <source>
        <dbReference type="ARBA" id="ARBA00022722"/>
    </source>
</evidence>
<dbReference type="AlphaFoldDB" id="A0A1N7PQF4"/>
<dbReference type="RefSeq" id="WP_009709405.1">
    <property type="nucleotide sequence ID" value="NZ_CP048103.1"/>
</dbReference>
<evidence type="ECO:0000256" key="2">
    <source>
        <dbReference type="ARBA" id="ARBA00022517"/>
    </source>
</evidence>
<keyword evidence="7 9" id="KW-0378">Hydrolase</keyword>
<accession>A0A1N7PQF4</accession>
<dbReference type="InterPro" id="IPR020549">
    <property type="entry name" value="YbeY_CS"/>
</dbReference>
<comment type="similarity">
    <text evidence="1 9">Belongs to the endoribonuclease YbeY family.</text>
</comment>
<dbReference type="GO" id="GO:0008270">
    <property type="term" value="F:zinc ion binding"/>
    <property type="evidence" value="ECO:0007669"/>
    <property type="project" value="UniProtKB-UniRule"/>
</dbReference>
<feature type="binding site" evidence="9">
    <location>
        <position position="125"/>
    </location>
    <ligand>
        <name>Zn(2+)</name>
        <dbReference type="ChEBI" id="CHEBI:29105"/>
        <note>catalytic</note>
    </ligand>
</feature>
<dbReference type="EC" id="3.1.-.-" evidence="9"/>
<dbReference type="Pfam" id="PF02130">
    <property type="entry name" value="YbeY"/>
    <property type="match status" value="1"/>
</dbReference>
<reference evidence="11" key="1">
    <citation type="submission" date="2017-01" db="EMBL/GenBank/DDBJ databases">
        <authorList>
            <person name="Varghese N."/>
            <person name="Submissions S."/>
        </authorList>
    </citation>
    <scope>NUCLEOTIDE SEQUENCE [LARGE SCALE GENOMIC DNA]</scope>
    <source>
        <strain evidence="11">DSM 45196</strain>
    </source>
</reference>
<keyword evidence="2 9" id="KW-0690">Ribosome biogenesis</keyword>
<organism evidence="10 11">
    <name type="scientific">Kroppenstedtia eburnea</name>
    <dbReference type="NCBI Taxonomy" id="714067"/>
    <lineage>
        <taxon>Bacteria</taxon>
        <taxon>Bacillati</taxon>
        <taxon>Bacillota</taxon>
        <taxon>Bacilli</taxon>
        <taxon>Bacillales</taxon>
        <taxon>Thermoactinomycetaceae</taxon>
        <taxon>Kroppenstedtia</taxon>
    </lineage>
</organism>
<keyword evidence="3 9" id="KW-0698">rRNA processing</keyword>
<dbReference type="EMBL" id="FTOD01000014">
    <property type="protein sequence ID" value="SIT12775.1"/>
    <property type="molecule type" value="Genomic_DNA"/>
</dbReference>
<keyword evidence="5 9" id="KW-0479">Metal-binding</keyword>
<dbReference type="InterPro" id="IPR002036">
    <property type="entry name" value="YbeY"/>
</dbReference>
<dbReference type="GO" id="GO:0005737">
    <property type="term" value="C:cytoplasm"/>
    <property type="evidence" value="ECO:0007669"/>
    <property type="project" value="UniProtKB-SubCell"/>
</dbReference>
<keyword evidence="4 9" id="KW-0540">Nuclease</keyword>
<proteinExistence type="inferred from homology"/>
<comment type="cofactor">
    <cofactor evidence="9">
        <name>Zn(2+)</name>
        <dbReference type="ChEBI" id="CHEBI:29105"/>
    </cofactor>
    <text evidence="9">Binds 1 zinc ion.</text>
</comment>
<dbReference type="Proteomes" id="UP000186795">
    <property type="component" value="Unassembled WGS sequence"/>
</dbReference>
<dbReference type="GO" id="GO:0004222">
    <property type="term" value="F:metalloendopeptidase activity"/>
    <property type="evidence" value="ECO:0007669"/>
    <property type="project" value="InterPro"/>
</dbReference>
<keyword evidence="9" id="KW-0963">Cytoplasm</keyword>
<evidence type="ECO:0000256" key="9">
    <source>
        <dbReference type="HAMAP-Rule" id="MF_00009"/>
    </source>
</evidence>
<evidence type="ECO:0000256" key="7">
    <source>
        <dbReference type="ARBA" id="ARBA00022801"/>
    </source>
</evidence>
<feature type="binding site" evidence="9">
    <location>
        <position position="131"/>
    </location>
    <ligand>
        <name>Zn(2+)</name>
        <dbReference type="ChEBI" id="CHEBI:29105"/>
        <note>catalytic</note>
    </ligand>
</feature>
<dbReference type="HAMAP" id="MF_00009">
    <property type="entry name" value="Endoribonucl_YbeY"/>
    <property type="match status" value="1"/>
</dbReference>
<dbReference type="GO" id="GO:0006364">
    <property type="term" value="P:rRNA processing"/>
    <property type="evidence" value="ECO:0007669"/>
    <property type="project" value="UniProtKB-UniRule"/>
</dbReference>
<evidence type="ECO:0000313" key="10">
    <source>
        <dbReference type="EMBL" id="SIT12775.1"/>
    </source>
</evidence>
<gene>
    <name evidence="9" type="primary">ybeY</name>
    <name evidence="10" type="ORF">SAMN05421790_1146</name>
</gene>
<dbReference type="GO" id="GO:0004521">
    <property type="term" value="F:RNA endonuclease activity"/>
    <property type="evidence" value="ECO:0007669"/>
    <property type="project" value="UniProtKB-UniRule"/>
</dbReference>
<dbReference type="PANTHER" id="PTHR46986">
    <property type="entry name" value="ENDORIBONUCLEASE YBEY, CHLOROPLASTIC"/>
    <property type="match status" value="1"/>
</dbReference>
<name>A0A1N7PQF4_9BACL</name>
<dbReference type="InterPro" id="IPR023091">
    <property type="entry name" value="MetalPrtase_cat_dom_sf_prd"/>
</dbReference>
<dbReference type="PANTHER" id="PTHR46986:SF1">
    <property type="entry name" value="ENDORIBONUCLEASE YBEY, CHLOROPLASTIC"/>
    <property type="match status" value="1"/>
</dbReference>
<evidence type="ECO:0000256" key="6">
    <source>
        <dbReference type="ARBA" id="ARBA00022759"/>
    </source>
</evidence>
<evidence type="ECO:0000256" key="3">
    <source>
        <dbReference type="ARBA" id="ARBA00022552"/>
    </source>
</evidence>
<sequence length="157" mass="18028">MSLRVESEVRPHLTEQEDTWLPWVERCLMQAAETEQTPPAEVAVTIVDDEEIHRLNREYRQVDRPTDVLSFPQWEPGEEWGSPEGEPLPLGDIVISLPRAREQAAQYGHSLERELGFLAVHGFLHLLGYDHGTDEEEEEMFSRQEAILSRVGLTRQG</sequence>
<protein>
    <recommendedName>
        <fullName evidence="9">Endoribonuclease YbeY</fullName>
        <ecNumber evidence="9">3.1.-.-</ecNumber>
    </recommendedName>
</protein>
<evidence type="ECO:0000256" key="5">
    <source>
        <dbReference type="ARBA" id="ARBA00022723"/>
    </source>
</evidence>
<keyword evidence="6 9" id="KW-0255">Endonuclease</keyword>
<keyword evidence="11" id="KW-1185">Reference proteome</keyword>
<comment type="subcellular location">
    <subcellularLocation>
        <location evidence="9">Cytoplasm</location>
    </subcellularLocation>
</comment>